<gene>
    <name evidence="1" type="ORF">TDIB3V08_LOCUS9199</name>
</gene>
<protein>
    <submittedName>
        <fullName evidence="1">Uncharacterized protein</fullName>
    </submittedName>
</protein>
<sequence>MREDLCTPLALETNGTLFNLERVLPPESGSYQFSNVKRFVGVWTRRLAWSAQPSSCQKCDCVLDSDGVPVVSCTRCVTPSIEQFLQEWESMDDEKNVRNSADLEENY</sequence>
<proteinExistence type="predicted"/>
<name>A0A7R8ZAX1_TIMDO</name>
<dbReference type="AlphaFoldDB" id="A0A7R8ZAX1"/>
<accession>A0A7R8ZAX1</accession>
<organism evidence="1">
    <name type="scientific">Timema douglasi</name>
    <name type="common">Walking stick</name>
    <dbReference type="NCBI Taxonomy" id="61478"/>
    <lineage>
        <taxon>Eukaryota</taxon>
        <taxon>Metazoa</taxon>
        <taxon>Ecdysozoa</taxon>
        <taxon>Arthropoda</taxon>
        <taxon>Hexapoda</taxon>
        <taxon>Insecta</taxon>
        <taxon>Pterygota</taxon>
        <taxon>Neoptera</taxon>
        <taxon>Polyneoptera</taxon>
        <taxon>Phasmatodea</taxon>
        <taxon>Timematodea</taxon>
        <taxon>Timematoidea</taxon>
        <taxon>Timematidae</taxon>
        <taxon>Timema</taxon>
    </lineage>
</organism>
<dbReference type="EMBL" id="OA570066">
    <property type="protein sequence ID" value="CAD7203022.1"/>
    <property type="molecule type" value="Genomic_DNA"/>
</dbReference>
<reference evidence="1" key="1">
    <citation type="submission" date="2020-11" db="EMBL/GenBank/DDBJ databases">
        <authorList>
            <person name="Tran Van P."/>
        </authorList>
    </citation>
    <scope>NUCLEOTIDE SEQUENCE</scope>
</reference>
<evidence type="ECO:0000313" key="1">
    <source>
        <dbReference type="EMBL" id="CAD7203022.1"/>
    </source>
</evidence>